<evidence type="ECO:0000313" key="2">
    <source>
        <dbReference type="Proteomes" id="UP001164929"/>
    </source>
</evidence>
<comment type="caution">
    <text evidence="1">The sequence shown here is derived from an EMBL/GenBank/DDBJ whole genome shotgun (WGS) entry which is preliminary data.</text>
</comment>
<dbReference type="Proteomes" id="UP001164929">
    <property type="component" value="Chromosome 1"/>
</dbReference>
<dbReference type="EMBL" id="JAQIZT010000001">
    <property type="protein sequence ID" value="KAJ7015641.1"/>
    <property type="molecule type" value="Genomic_DNA"/>
</dbReference>
<sequence length="24" mass="2847">MKYQKLSHESCLNLKVRCGSDLFF</sequence>
<proteinExistence type="predicted"/>
<protein>
    <submittedName>
        <fullName evidence="1">Uncharacterized protein</fullName>
    </submittedName>
</protein>
<dbReference type="AlphaFoldDB" id="A0AAD6RW02"/>
<accession>A0AAD6RW02</accession>
<reference evidence="1 2" key="1">
    <citation type="journal article" date="2023" name="Mol. Ecol. Resour.">
        <title>Chromosome-level genome assembly of a triploid poplar Populus alba 'Berolinensis'.</title>
        <authorList>
            <person name="Chen S."/>
            <person name="Yu Y."/>
            <person name="Wang X."/>
            <person name="Wang S."/>
            <person name="Zhang T."/>
            <person name="Zhou Y."/>
            <person name="He R."/>
            <person name="Meng N."/>
            <person name="Wang Y."/>
            <person name="Liu W."/>
            <person name="Liu Z."/>
            <person name="Liu J."/>
            <person name="Guo Q."/>
            <person name="Huang H."/>
            <person name="Sederoff R.R."/>
            <person name="Wang G."/>
            <person name="Qu G."/>
            <person name="Chen S."/>
        </authorList>
    </citation>
    <scope>NUCLEOTIDE SEQUENCE [LARGE SCALE GENOMIC DNA]</scope>
    <source>
        <strain evidence="1">SC-2020</strain>
    </source>
</reference>
<organism evidence="1 2">
    <name type="scientific">Populus alba x Populus x berolinensis</name>
    <dbReference type="NCBI Taxonomy" id="444605"/>
    <lineage>
        <taxon>Eukaryota</taxon>
        <taxon>Viridiplantae</taxon>
        <taxon>Streptophyta</taxon>
        <taxon>Embryophyta</taxon>
        <taxon>Tracheophyta</taxon>
        <taxon>Spermatophyta</taxon>
        <taxon>Magnoliopsida</taxon>
        <taxon>eudicotyledons</taxon>
        <taxon>Gunneridae</taxon>
        <taxon>Pentapetalae</taxon>
        <taxon>rosids</taxon>
        <taxon>fabids</taxon>
        <taxon>Malpighiales</taxon>
        <taxon>Salicaceae</taxon>
        <taxon>Saliceae</taxon>
        <taxon>Populus</taxon>
    </lineage>
</organism>
<gene>
    <name evidence="1" type="ORF">NC653_004825</name>
</gene>
<name>A0AAD6RW02_9ROSI</name>
<keyword evidence="2" id="KW-1185">Reference proteome</keyword>
<evidence type="ECO:0000313" key="1">
    <source>
        <dbReference type="EMBL" id="KAJ7015641.1"/>
    </source>
</evidence>